<sequence>MEGGGCFKRLVLFKFKEGIEVEDMLNRLKKLLSEIDLVKSAEWGAAADIQQGSEAAKLRITAKGFTHALVMRFENQEDCLAFMSHPAHVESGAAFIEALDDFLGLNFPVLSLK</sequence>
<proteinExistence type="predicted"/>
<dbReference type="EMBL" id="CAMGYJ010000004">
    <property type="protein sequence ID" value="CAI0398203.1"/>
    <property type="molecule type" value="Genomic_DNA"/>
</dbReference>
<gene>
    <name evidence="3" type="ORF">LITE_LOCUS9809</name>
</gene>
<dbReference type="SUPFAM" id="SSF54909">
    <property type="entry name" value="Dimeric alpha+beta barrel"/>
    <property type="match status" value="1"/>
</dbReference>
<dbReference type="InterPro" id="IPR044662">
    <property type="entry name" value="HS1/DABB1-like"/>
</dbReference>
<protein>
    <recommendedName>
        <fullName evidence="2">Stress-response A/B barrel domain-containing protein</fullName>
    </recommendedName>
</protein>
<keyword evidence="4" id="KW-1185">Reference proteome</keyword>
<dbReference type="SMART" id="SM00886">
    <property type="entry name" value="Dabb"/>
    <property type="match status" value="1"/>
</dbReference>
<evidence type="ECO:0000259" key="2">
    <source>
        <dbReference type="PROSITE" id="PS51502"/>
    </source>
</evidence>
<dbReference type="PANTHER" id="PTHR33178">
    <property type="match status" value="1"/>
</dbReference>
<comment type="subunit">
    <text evidence="1">Homodimer.</text>
</comment>
<comment type="caution">
    <text evidence="3">The sequence shown here is derived from an EMBL/GenBank/DDBJ whole genome shotgun (WGS) entry which is preliminary data.</text>
</comment>
<dbReference type="InterPro" id="IPR011008">
    <property type="entry name" value="Dimeric_a/b-barrel"/>
</dbReference>
<dbReference type="AlphaFoldDB" id="A0AAV0IMB6"/>
<dbReference type="PROSITE" id="PS51502">
    <property type="entry name" value="S_R_A_B_BARREL"/>
    <property type="match status" value="1"/>
</dbReference>
<dbReference type="Pfam" id="PF07876">
    <property type="entry name" value="Dabb"/>
    <property type="match status" value="1"/>
</dbReference>
<evidence type="ECO:0000313" key="3">
    <source>
        <dbReference type="EMBL" id="CAI0398203.1"/>
    </source>
</evidence>
<dbReference type="PANTHER" id="PTHR33178:SF4">
    <property type="entry name" value="EXPRESSED PROTEIN"/>
    <property type="match status" value="1"/>
</dbReference>
<feature type="domain" description="Stress-response A/B barrel" evidence="2">
    <location>
        <begin position="7"/>
        <end position="107"/>
    </location>
</feature>
<accession>A0AAV0IMB6</accession>
<evidence type="ECO:0000256" key="1">
    <source>
        <dbReference type="ARBA" id="ARBA00011738"/>
    </source>
</evidence>
<name>A0AAV0IMB6_9ROSI</name>
<reference evidence="3" key="1">
    <citation type="submission" date="2022-08" db="EMBL/GenBank/DDBJ databases">
        <authorList>
            <person name="Gutierrez-Valencia J."/>
        </authorList>
    </citation>
    <scope>NUCLEOTIDE SEQUENCE</scope>
</reference>
<dbReference type="InterPro" id="IPR013097">
    <property type="entry name" value="Dabb"/>
</dbReference>
<organism evidence="3 4">
    <name type="scientific">Linum tenue</name>
    <dbReference type="NCBI Taxonomy" id="586396"/>
    <lineage>
        <taxon>Eukaryota</taxon>
        <taxon>Viridiplantae</taxon>
        <taxon>Streptophyta</taxon>
        <taxon>Embryophyta</taxon>
        <taxon>Tracheophyta</taxon>
        <taxon>Spermatophyta</taxon>
        <taxon>Magnoliopsida</taxon>
        <taxon>eudicotyledons</taxon>
        <taxon>Gunneridae</taxon>
        <taxon>Pentapetalae</taxon>
        <taxon>rosids</taxon>
        <taxon>fabids</taxon>
        <taxon>Malpighiales</taxon>
        <taxon>Linaceae</taxon>
        <taxon>Linum</taxon>
    </lineage>
</organism>
<dbReference type="Gene3D" id="3.30.70.100">
    <property type="match status" value="1"/>
</dbReference>
<evidence type="ECO:0000313" key="4">
    <source>
        <dbReference type="Proteomes" id="UP001154282"/>
    </source>
</evidence>
<dbReference type="Proteomes" id="UP001154282">
    <property type="component" value="Unassembled WGS sequence"/>
</dbReference>